<evidence type="ECO:0000313" key="2">
    <source>
        <dbReference type="WBParaSite" id="TREG1_108750.1"/>
    </source>
</evidence>
<dbReference type="AlphaFoldDB" id="A0AA85IT04"/>
<sequence>MTRCEVDSEEAYSAYLSGQQVDELYQFNSDQCRPLPPPPQFYTTRSGLTCRRYYCQVCGPLARTNLKTGPACIKYIGKLQRQMDWISGTTLPDALTRSREAMLHHSH</sequence>
<keyword evidence="1" id="KW-1185">Reference proteome</keyword>
<proteinExistence type="predicted"/>
<evidence type="ECO:0000313" key="1">
    <source>
        <dbReference type="Proteomes" id="UP000050795"/>
    </source>
</evidence>
<accession>A0AA85IT04</accession>
<organism evidence="1 2">
    <name type="scientific">Trichobilharzia regenti</name>
    <name type="common">Nasal bird schistosome</name>
    <dbReference type="NCBI Taxonomy" id="157069"/>
    <lineage>
        <taxon>Eukaryota</taxon>
        <taxon>Metazoa</taxon>
        <taxon>Spiralia</taxon>
        <taxon>Lophotrochozoa</taxon>
        <taxon>Platyhelminthes</taxon>
        <taxon>Trematoda</taxon>
        <taxon>Digenea</taxon>
        <taxon>Strigeidida</taxon>
        <taxon>Schistosomatoidea</taxon>
        <taxon>Schistosomatidae</taxon>
        <taxon>Trichobilharzia</taxon>
    </lineage>
</organism>
<reference evidence="2" key="2">
    <citation type="submission" date="2023-11" db="UniProtKB">
        <authorList>
            <consortium name="WormBaseParasite"/>
        </authorList>
    </citation>
    <scope>IDENTIFICATION</scope>
</reference>
<name>A0AA85IT04_TRIRE</name>
<reference evidence="1" key="1">
    <citation type="submission" date="2022-06" db="EMBL/GenBank/DDBJ databases">
        <authorList>
            <person name="Berger JAMES D."/>
            <person name="Berger JAMES D."/>
        </authorList>
    </citation>
    <scope>NUCLEOTIDE SEQUENCE [LARGE SCALE GENOMIC DNA]</scope>
</reference>
<dbReference type="WBParaSite" id="TREG1_108750.1">
    <property type="protein sequence ID" value="TREG1_108750.1"/>
    <property type="gene ID" value="TREG1_108750"/>
</dbReference>
<dbReference type="Proteomes" id="UP000050795">
    <property type="component" value="Unassembled WGS sequence"/>
</dbReference>
<protein>
    <submittedName>
        <fullName evidence="2">Uncharacterized protein</fullName>
    </submittedName>
</protein>